<gene>
    <name evidence="2" type="ORF">ACKQTC_06335</name>
</gene>
<reference evidence="2 3" key="1">
    <citation type="journal article" date="2016" name="Int. J. Syst. Evol. Microbiol.">
        <title>Peptococcus simiae sp. nov., isolated from rhesus macaque faeces and emended description of the genus Peptococcus.</title>
        <authorList>
            <person name="Shkoporov A.N."/>
            <person name="Efimov B.A."/>
            <person name="Kondova I."/>
            <person name="Ouwerling B."/>
            <person name="Chaplin A.V."/>
            <person name="Shcherbakova V.A."/>
            <person name="Langermans J.A.M."/>
        </authorList>
    </citation>
    <scope>NUCLEOTIDE SEQUENCE [LARGE SCALE GENOMIC DNA]</scope>
    <source>
        <strain evidence="2 3">M108</strain>
    </source>
</reference>
<proteinExistence type="predicted"/>
<dbReference type="EMBL" id="JBJUVG010000008">
    <property type="protein sequence ID" value="MFM9413979.1"/>
    <property type="molecule type" value="Genomic_DNA"/>
</dbReference>
<evidence type="ECO:0000256" key="1">
    <source>
        <dbReference type="SAM" id="MobiDB-lite"/>
    </source>
</evidence>
<sequence>MSLDKDAIEKDPTKLTEGHEEEDLDALKGSGTENMESANLDNDSKK</sequence>
<feature type="compositionally biased region" description="Basic and acidic residues" evidence="1">
    <location>
        <begin position="1"/>
        <end position="18"/>
    </location>
</feature>
<dbReference type="RefSeq" id="WP_408977593.1">
    <property type="nucleotide sequence ID" value="NZ_JBJUVG010000008.1"/>
</dbReference>
<feature type="compositionally biased region" description="Polar residues" evidence="1">
    <location>
        <begin position="31"/>
        <end position="46"/>
    </location>
</feature>
<organism evidence="2 3">
    <name type="scientific">Peptococcus simiae</name>
    <dbReference type="NCBI Taxonomy" id="1643805"/>
    <lineage>
        <taxon>Bacteria</taxon>
        <taxon>Bacillati</taxon>
        <taxon>Bacillota</taxon>
        <taxon>Clostridia</taxon>
        <taxon>Eubacteriales</taxon>
        <taxon>Peptococcaceae</taxon>
        <taxon>Peptococcus</taxon>
    </lineage>
</organism>
<evidence type="ECO:0000313" key="3">
    <source>
        <dbReference type="Proteomes" id="UP001631949"/>
    </source>
</evidence>
<protein>
    <submittedName>
        <fullName evidence="2">Uncharacterized protein</fullName>
    </submittedName>
</protein>
<keyword evidence="3" id="KW-1185">Reference proteome</keyword>
<accession>A0ABW9GZD7</accession>
<dbReference type="Proteomes" id="UP001631949">
    <property type="component" value="Unassembled WGS sequence"/>
</dbReference>
<comment type="caution">
    <text evidence="2">The sequence shown here is derived from an EMBL/GenBank/DDBJ whole genome shotgun (WGS) entry which is preliminary data.</text>
</comment>
<evidence type="ECO:0000313" key="2">
    <source>
        <dbReference type="EMBL" id="MFM9413979.1"/>
    </source>
</evidence>
<name>A0ABW9GZD7_9FIRM</name>
<feature type="region of interest" description="Disordered" evidence="1">
    <location>
        <begin position="1"/>
        <end position="46"/>
    </location>
</feature>